<dbReference type="RefSeq" id="WP_344874718.1">
    <property type="nucleotide sequence ID" value="NZ_BAAAZP010000027.1"/>
</dbReference>
<keyword evidence="2" id="KW-1185">Reference proteome</keyword>
<gene>
    <name evidence="1" type="ORF">GCM10022224_016900</name>
</gene>
<evidence type="ECO:0000313" key="1">
    <source>
        <dbReference type="EMBL" id="GAA3654554.1"/>
    </source>
</evidence>
<name>A0ABP7BC86_9ACTN</name>
<sequence length="82" mass="8042">MAGKRVDALKAGVADCQHLGHHPLGMVGGAGGPVKSASRAIAAGQLSAQAEASSTVACQGLSSNDEIFNEVALTCGYTGLCG</sequence>
<dbReference type="EMBL" id="BAAAZP010000027">
    <property type="protein sequence ID" value="GAA3654554.1"/>
    <property type="molecule type" value="Genomic_DNA"/>
</dbReference>
<proteinExistence type="predicted"/>
<dbReference type="Proteomes" id="UP001500902">
    <property type="component" value="Unassembled WGS sequence"/>
</dbReference>
<protein>
    <submittedName>
        <fullName evidence="1">Uncharacterized protein</fullName>
    </submittedName>
</protein>
<comment type="caution">
    <text evidence="1">The sequence shown here is derived from an EMBL/GenBank/DDBJ whole genome shotgun (WGS) entry which is preliminary data.</text>
</comment>
<evidence type="ECO:0000313" key="2">
    <source>
        <dbReference type="Proteomes" id="UP001500902"/>
    </source>
</evidence>
<accession>A0ABP7BC86</accession>
<reference evidence="2" key="1">
    <citation type="journal article" date="2019" name="Int. J. Syst. Evol. Microbiol.">
        <title>The Global Catalogue of Microorganisms (GCM) 10K type strain sequencing project: providing services to taxonomists for standard genome sequencing and annotation.</title>
        <authorList>
            <consortium name="The Broad Institute Genomics Platform"/>
            <consortium name="The Broad Institute Genome Sequencing Center for Infectious Disease"/>
            <person name="Wu L."/>
            <person name="Ma J."/>
        </authorList>
    </citation>
    <scope>NUCLEOTIDE SEQUENCE [LARGE SCALE GENOMIC DNA]</scope>
    <source>
        <strain evidence="2">JCM 16904</strain>
    </source>
</reference>
<organism evidence="1 2">
    <name type="scientific">Nonomuraea antimicrobica</name>
    <dbReference type="NCBI Taxonomy" id="561173"/>
    <lineage>
        <taxon>Bacteria</taxon>
        <taxon>Bacillati</taxon>
        <taxon>Actinomycetota</taxon>
        <taxon>Actinomycetes</taxon>
        <taxon>Streptosporangiales</taxon>
        <taxon>Streptosporangiaceae</taxon>
        <taxon>Nonomuraea</taxon>
    </lineage>
</organism>